<sequence>MSQFEGIDKLLRDHPFFSGMKPDYLELIAGCGANERIDAGQYLFREGEAADRFYLIRHGAVAVELHAPGREPMVLQTLGEGEILGSSWIVPPYRWLFDARAVQLTRVVGLDAKCLRDKCEADHSLGFDLMKRFAPVLSARLAAARLQLFDMYGKPGERRG</sequence>
<feature type="domain" description="Cyclic nucleotide-binding" evidence="1">
    <location>
        <begin position="16"/>
        <end position="116"/>
    </location>
</feature>
<dbReference type="PROSITE" id="PS50042">
    <property type="entry name" value="CNMP_BINDING_3"/>
    <property type="match status" value="1"/>
</dbReference>
<dbReference type="AlphaFoldDB" id="A0A369C7L7"/>
<organism evidence="2 3">
    <name type="scientific">Thioalbus denitrificans</name>
    <dbReference type="NCBI Taxonomy" id="547122"/>
    <lineage>
        <taxon>Bacteria</taxon>
        <taxon>Pseudomonadati</taxon>
        <taxon>Pseudomonadota</taxon>
        <taxon>Gammaproteobacteria</taxon>
        <taxon>Chromatiales</taxon>
        <taxon>Ectothiorhodospiraceae</taxon>
        <taxon>Thioalbus</taxon>
    </lineage>
</organism>
<accession>A0A369C7L7</accession>
<protein>
    <submittedName>
        <fullName evidence="2">Cyclic nucleotide-binding protein</fullName>
    </submittedName>
</protein>
<name>A0A369C7L7_9GAMM</name>
<dbReference type="SUPFAM" id="SSF51206">
    <property type="entry name" value="cAMP-binding domain-like"/>
    <property type="match status" value="1"/>
</dbReference>
<proteinExistence type="predicted"/>
<evidence type="ECO:0000313" key="2">
    <source>
        <dbReference type="EMBL" id="RCX29909.1"/>
    </source>
</evidence>
<dbReference type="OrthoDB" id="190787at2"/>
<dbReference type="Proteomes" id="UP000252707">
    <property type="component" value="Unassembled WGS sequence"/>
</dbReference>
<dbReference type="Gene3D" id="2.60.120.10">
    <property type="entry name" value="Jelly Rolls"/>
    <property type="match status" value="1"/>
</dbReference>
<keyword evidence="3" id="KW-1185">Reference proteome</keyword>
<dbReference type="EMBL" id="QPJY01000006">
    <property type="protein sequence ID" value="RCX29909.1"/>
    <property type="molecule type" value="Genomic_DNA"/>
</dbReference>
<dbReference type="CDD" id="cd00038">
    <property type="entry name" value="CAP_ED"/>
    <property type="match status" value="1"/>
</dbReference>
<evidence type="ECO:0000259" key="1">
    <source>
        <dbReference type="PROSITE" id="PS50042"/>
    </source>
</evidence>
<dbReference type="Pfam" id="PF00027">
    <property type="entry name" value="cNMP_binding"/>
    <property type="match status" value="1"/>
</dbReference>
<dbReference type="InterPro" id="IPR000595">
    <property type="entry name" value="cNMP-bd_dom"/>
</dbReference>
<gene>
    <name evidence="2" type="ORF">DFQ59_106141</name>
</gene>
<dbReference type="RefSeq" id="WP_114280118.1">
    <property type="nucleotide sequence ID" value="NZ_QPJY01000006.1"/>
</dbReference>
<reference evidence="2 3" key="1">
    <citation type="submission" date="2018-07" db="EMBL/GenBank/DDBJ databases">
        <title>Genomic Encyclopedia of Type Strains, Phase IV (KMG-IV): sequencing the most valuable type-strain genomes for metagenomic binning, comparative biology and taxonomic classification.</title>
        <authorList>
            <person name="Goeker M."/>
        </authorList>
    </citation>
    <scope>NUCLEOTIDE SEQUENCE [LARGE SCALE GENOMIC DNA]</scope>
    <source>
        <strain evidence="2 3">DSM 26407</strain>
    </source>
</reference>
<evidence type="ECO:0000313" key="3">
    <source>
        <dbReference type="Proteomes" id="UP000252707"/>
    </source>
</evidence>
<dbReference type="InterPro" id="IPR018490">
    <property type="entry name" value="cNMP-bd_dom_sf"/>
</dbReference>
<comment type="caution">
    <text evidence="2">The sequence shown here is derived from an EMBL/GenBank/DDBJ whole genome shotgun (WGS) entry which is preliminary data.</text>
</comment>
<dbReference type="InterPro" id="IPR014710">
    <property type="entry name" value="RmlC-like_jellyroll"/>
</dbReference>
<dbReference type="SMART" id="SM00100">
    <property type="entry name" value="cNMP"/>
    <property type="match status" value="1"/>
</dbReference>